<dbReference type="AlphaFoldDB" id="A0A556V269"/>
<protein>
    <submittedName>
        <fullName evidence="2">Uncharacterized protein</fullName>
    </submittedName>
</protein>
<dbReference type="EMBL" id="VCAZ01000099">
    <property type="protein sequence ID" value="TSS11541.1"/>
    <property type="molecule type" value="Genomic_DNA"/>
</dbReference>
<comment type="caution">
    <text evidence="2">The sequence shown here is derived from an EMBL/GenBank/DDBJ whole genome shotgun (WGS) entry which is preliminary data.</text>
</comment>
<proteinExistence type="predicted"/>
<sequence>MDKLDSERHSHTDNSGTLAETQSTSTRMCALAETQKALGFGAHSKHDQTNKPFGLLSGLGDEKPETEGQSAPKLAAADYCGKRQMPHCVVEISGQHGLQRAFICAQMAC</sequence>
<reference evidence="2 3" key="1">
    <citation type="journal article" date="2019" name="Genome Biol. Evol.">
        <title>Whole-Genome Sequencing of the Giant Devil Catfish, Bagarius yarrelli.</title>
        <authorList>
            <person name="Jiang W."/>
            <person name="Lv Y."/>
            <person name="Cheng L."/>
            <person name="Yang K."/>
            <person name="Chao B."/>
            <person name="Wang X."/>
            <person name="Li Y."/>
            <person name="Pan X."/>
            <person name="You X."/>
            <person name="Zhang Y."/>
            <person name="Yang J."/>
            <person name="Li J."/>
            <person name="Zhang X."/>
            <person name="Liu S."/>
            <person name="Sun C."/>
            <person name="Yang J."/>
            <person name="Shi Q."/>
        </authorList>
    </citation>
    <scope>NUCLEOTIDE SEQUENCE [LARGE SCALE GENOMIC DNA]</scope>
    <source>
        <strain evidence="2">JWS20170419001</strain>
        <tissue evidence="2">Muscle</tissue>
    </source>
</reference>
<evidence type="ECO:0000313" key="3">
    <source>
        <dbReference type="Proteomes" id="UP000319801"/>
    </source>
</evidence>
<organism evidence="2 3">
    <name type="scientific">Bagarius yarrelli</name>
    <name type="common">Goonch</name>
    <name type="synonym">Bagrus yarrelli</name>
    <dbReference type="NCBI Taxonomy" id="175774"/>
    <lineage>
        <taxon>Eukaryota</taxon>
        <taxon>Metazoa</taxon>
        <taxon>Chordata</taxon>
        <taxon>Craniata</taxon>
        <taxon>Vertebrata</taxon>
        <taxon>Euteleostomi</taxon>
        <taxon>Actinopterygii</taxon>
        <taxon>Neopterygii</taxon>
        <taxon>Teleostei</taxon>
        <taxon>Ostariophysi</taxon>
        <taxon>Siluriformes</taxon>
        <taxon>Sisoridae</taxon>
        <taxon>Sisorinae</taxon>
        <taxon>Bagarius</taxon>
    </lineage>
</organism>
<feature type="region of interest" description="Disordered" evidence="1">
    <location>
        <begin position="41"/>
        <end position="70"/>
    </location>
</feature>
<evidence type="ECO:0000313" key="2">
    <source>
        <dbReference type="EMBL" id="TSS11541.1"/>
    </source>
</evidence>
<evidence type="ECO:0000256" key="1">
    <source>
        <dbReference type="SAM" id="MobiDB-lite"/>
    </source>
</evidence>
<accession>A0A556V269</accession>
<feature type="region of interest" description="Disordered" evidence="1">
    <location>
        <begin position="1"/>
        <end position="26"/>
    </location>
</feature>
<name>A0A556V269_BAGYA</name>
<gene>
    <name evidence="2" type="ORF">Baya_12010</name>
</gene>
<keyword evidence="3" id="KW-1185">Reference proteome</keyword>
<dbReference type="Proteomes" id="UP000319801">
    <property type="component" value="Unassembled WGS sequence"/>
</dbReference>
<feature type="compositionally biased region" description="Polar residues" evidence="1">
    <location>
        <begin position="13"/>
        <end position="26"/>
    </location>
</feature>
<feature type="compositionally biased region" description="Basic and acidic residues" evidence="1">
    <location>
        <begin position="1"/>
        <end position="12"/>
    </location>
</feature>